<protein>
    <submittedName>
        <fullName evidence="2">Uncharacterized protein</fullName>
    </submittedName>
</protein>
<dbReference type="AlphaFoldDB" id="A0AAP0KB65"/>
<accession>A0AAP0KB65</accession>
<organism evidence="2 3">
    <name type="scientific">Stephania cephalantha</name>
    <dbReference type="NCBI Taxonomy" id="152367"/>
    <lineage>
        <taxon>Eukaryota</taxon>
        <taxon>Viridiplantae</taxon>
        <taxon>Streptophyta</taxon>
        <taxon>Embryophyta</taxon>
        <taxon>Tracheophyta</taxon>
        <taxon>Spermatophyta</taxon>
        <taxon>Magnoliopsida</taxon>
        <taxon>Ranunculales</taxon>
        <taxon>Menispermaceae</taxon>
        <taxon>Menispermoideae</taxon>
        <taxon>Cissampelideae</taxon>
        <taxon>Stephania</taxon>
    </lineage>
</organism>
<evidence type="ECO:0000256" key="1">
    <source>
        <dbReference type="SAM" id="MobiDB-lite"/>
    </source>
</evidence>
<evidence type="ECO:0000313" key="2">
    <source>
        <dbReference type="EMBL" id="KAK9148309.1"/>
    </source>
</evidence>
<feature type="compositionally biased region" description="Low complexity" evidence="1">
    <location>
        <begin position="11"/>
        <end position="20"/>
    </location>
</feature>
<dbReference type="InterPro" id="IPR016159">
    <property type="entry name" value="Cullin_repeat-like_dom_sf"/>
</dbReference>
<dbReference type="Proteomes" id="UP001419268">
    <property type="component" value="Unassembled WGS sequence"/>
</dbReference>
<evidence type="ECO:0000313" key="3">
    <source>
        <dbReference type="Proteomes" id="UP001419268"/>
    </source>
</evidence>
<dbReference type="SUPFAM" id="SSF74788">
    <property type="entry name" value="Cullin repeat-like"/>
    <property type="match status" value="1"/>
</dbReference>
<proteinExistence type="predicted"/>
<keyword evidence="3" id="KW-1185">Reference proteome</keyword>
<feature type="region of interest" description="Disordered" evidence="1">
    <location>
        <begin position="1"/>
        <end position="20"/>
    </location>
</feature>
<sequence length="316" mass="34814">MQGVDPTEIGSLSKSLSPKSAPQPQIAAVCRSWGLCRRLRVDVASAEVVPIAVLAQALPPLVAAVRCRVETKVVCLGPLGRWCASPAAVSPLFVARCRGTLFDRRASGPLPSHWCRPMRSPLFVASLRASTASRRVRPAGVQGYISKILVLGEGREPLLERYVTRDGVITKNGMAAFEAEDCLEKEKERVYQYLHSSSEEKLLGEDDLIKMYWLFYRIPQGLDTIANIFKKDTINLSEFLTYIAQVGILNNIQQSKAIKKGNRNVIFVSLTVAFFNHLSLIVDPCRISSKGDVGVDPDYTYQISKWMMSGVLQGGG</sequence>
<gene>
    <name evidence="2" type="ORF">Scep_007066</name>
</gene>
<comment type="caution">
    <text evidence="2">The sequence shown here is derived from an EMBL/GenBank/DDBJ whole genome shotgun (WGS) entry which is preliminary data.</text>
</comment>
<reference evidence="2 3" key="1">
    <citation type="submission" date="2024-01" db="EMBL/GenBank/DDBJ databases">
        <title>Genome assemblies of Stephania.</title>
        <authorList>
            <person name="Yang L."/>
        </authorList>
    </citation>
    <scope>NUCLEOTIDE SEQUENCE [LARGE SCALE GENOMIC DNA]</scope>
    <source>
        <strain evidence="2">JXDWG</strain>
        <tissue evidence="2">Leaf</tissue>
    </source>
</reference>
<name>A0AAP0KB65_9MAGN</name>
<dbReference type="EMBL" id="JBBNAG010000003">
    <property type="protein sequence ID" value="KAK9148309.1"/>
    <property type="molecule type" value="Genomic_DNA"/>
</dbReference>